<dbReference type="Pfam" id="PF06477">
    <property type="entry name" value="DUF1091"/>
    <property type="match status" value="1"/>
</dbReference>
<organism evidence="1 2">
    <name type="scientific">Drosophila suzukii</name>
    <name type="common">Spotted-wing drosophila fruit fly</name>
    <dbReference type="NCBI Taxonomy" id="28584"/>
    <lineage>
        <taxon>Eukaryota</taxon>
        <taxon>Metazoa</taxon>
        <taxon>Ecdysozoa</taxon>
        <taxon>Arthropoda</taxon>
        <taxon>Hexapoda</taxon>
        <taxon>Insecta</taxon>
        <taxon>Pterygota</taxon>
        <taxon>Neoptera</taxon>
        <taxon>Endopterygota</taxon>
        <taxon>Diptera</taxon>
        <taxon>Brachycera</taxon>
        <taxon>Muscomorpha</taxon>
        <taxon>Ephydroidea</taxon>
        <taxon>Drosophilidae</taxon>
        <taxon>Drosophila</taxon>
        <taxon>Sophophora</taxon>
    </lineage>
</organism>
<dbReference type="SMART" id="SM00697">
    <property type="entry name" value="DM8"/>
    <property type="match status" value="1"/>
</dbReference>
<name>A0ABM4TSJ0_DROSZ</name>
<dbReference type="InterPro" id="IPR010512">
    <property type="entry name" value="DUF1091"/>
</dbReference>
<protein>
    <submittedName>
        <fullName evidence="2">Uncharacterized protein</fullName>
    </submittedName>
</protein>
<proteinExistence type="predicted"/>
<dbReference type="RefSeq" id="XP_070852940.1">
    <property type="nucleotide sequence ID" value="XM_070996839.1"/>
</dbReference>
<reference evidence="2" key="1">
    <citation type="submission" date="2025-08" db="UniProtKB">
        <authorList>
            <consortium name="RefSeq"/>
        </authorList>
    </citation>
    <scope>IDENTIFICATION</scope>
</reference>
<dbReference type="PANTHER" id="PTHR20898">
    <property type="entry name" value="DAEDALUS ON 3-RELATED-RELATED"/>
    <property type="match status" value="1"/>
</dbReference>
<evidence type="ECO:0000313" key="1">
    <source>
        <dbReference type="Proteomes" id="UP001652628"/>
    </source>
</evidence>
<dbReference type="Proteomes" id="UP001652628">
    <property type="component" value="Chromosome 3"/>
</dbReference>
<keyword evidence="1" id="KW-1185">Reference proteome</keyword>
<accession>A0ABM4TSJ0</accession>
<gene>
    <name evidence="2" type="primary">LOC118877230</name>
</gene>
<evidence type="ECO:0000313" key="2">
    <source>
        <dbReference type="RefSeq" id="XP_070852940.1"/>
    </source>
</evidence>
<dbReference type="PANTHER" id="PTHR20898:SF0">
    <property type="entry name" value="DAEDALUS ON 3-RELATED"/>
    <property type="match status" value="1"/>
</dbReference>
<dbReference type="GeneID" id="118877230"/>
<sequence length="194" mass="23125">MHSKSTTKHLESFSFERNIYVITFEMWMIKVILTCHVSFTNLKCEMFDRKFGKFEVCHIKAVNRTHKYIDLEIALNILPINNIMINLEPMRFGNGYKSFFMSMKYDFCKYMRNPNERSLTFLKEIHSTFIDATNLNHTCPYNHNISVTKFWTGNLEKAFLRYLPVPNGDYALFSTWYVSSIPRLFVNIYFKITN</sequence>